<evidence type="ECO:0000313" key="1">
    <source>
        <dbReference type="EMBL" id="GAJ96072.1"/>
    </source>
</evidence>
<dbReference type="EMBL" id="BAYX01000016">
    <property type="protein sequence ID" value="GAJ96072.1"/>
    <property type="molecule type" value="Genomic_DNA"/>
</dbReference>
<dbReference type="Proteomes" id="UP000026941">
    <property type="component" value="Unassembled WGS sequence"/>
</dbReference>
<sequence length="735" mass="81241">MTWQVVQPFRFFRYASDELIQEWAYTDAIKNSGGSTTTIVSDMESRLNSVGWWNGPSDVAGETRLVRFQQLRHDEAIDFRRPEINFDPRLGWASMLRSEEGTSPAAGTCWNPIDKSYAGCLSDLGQMSGGTSNEYVVPKRHFVELKIEARNGYGWHAYEGACKFSIGGEATAGFGFLPQPLYRGAERWSYASHNCGVPIYLRTKYGSSYPVTVTIDDPTVPALSETIAVKDLLIVGIGDSFASGEGNPDVPAKLDRVNGVSPYIGVSATRANPSYPNLIIPSREKRTDGRIKAGTAAKWLDDQCHRSIYSAQARTAIALAFEGARHHSITFISYACSGAEISDGLFWPQDHRECTVDDSAGQRLHQPQISGVIDALSGGRIQYSPFPMTLDAQDNYFRNDIHRVEILGQRQGIAVLRHDNQTCASWPASSTIDRYPKLRAGKLQRPIDLLLVSIGGNDIGFGPLVSKAVMNSGILPIDLGPFSDRALSIYQHAANVITIGEAETRMQRLAKRFNMLEAAIADRFEMRDPSHVLLTAYPRLTRGETSFCGSGNRGMNVSTFFSIVEHDSPETVTPRTADQIVDELNDNIRGVARHNGWTFADDHVGKFAGHSFCDFGDERGPVGDAIESWDIPHKKRSDGQANWQVFNPSTAFYPYESRKRWVRTFNDAYMLSFYFKGAAINEPAKDEDFGVWQAERSLGGPMHPSAQGHAHIADAMLKKADGILFSQGQPVVGSR</sequence>
<dbReference type="InterPro" id="IPR036514">
    <property type="entry name" value="SGNH_hydro_sf"/>
</dbReference>
<dbReference type="AlphaFoldDB" id="A0AA87U6W8"/>
<proteinExistence type="predicted"/>
<dbReference type="GO" id="GO:0016788">
    <property type="term" value="F:hydrolase activity, acting on ester bonds"/>
    <property type="evidence" value="ECO:0007669"/>
    <property type="project" value="InterPro"/>
</dbReference>
<organism evidence="1 2">
    <name type="scientific">Rhizobium rhizogenes NBRC 13257</name>
    <dbReference type="NCBI Taxonomy" id="1220581"/>
    <lineage>
        <taxon>Bacteria</taxon>
        <taxon>Pseudomonadati</taxon>
        <taxon>Pseudomonadota</taxon>
        <taxon>Alphaproteobacteria</taxon>
        <taxon>Hyphomicrobiales</taxon>
        <taxon>Rhizobiaceae</taxon>
        <taxon>Rhizobium/Agrobacterium group</taxon>
        <taxon>Rhizobium</taxon>
    </lineage>
</organism>
<gene>
    <name evidence="1" type="ORF">RRH01S_16_00220</name>
</gene>
<accession>A0AA87U6W8</accession>
<name>A0AA87U6W8_RHIRH</name>
<dbReference type="Gene3D" id="3.40.50.1110">
    <property type="entry name" value="SGNH hydrolase"/>
    <property type="match status" value="1"/>
</dbReference>
<reference evidence="1 2" key="1">
    <citation type="submission" date="2014-05" db="EMBL/GenBank/DDBJ databases">
        <title>Whole genome shotgun sequence of Rhizobium rhizogenes NBRC 13257.</title>
        <authorList>
            <person name="Katano-Makiyama Y."/>
            <person name="Hosoyama A."/>
            <person name="Hashimoto M."/>
            <person name="Hosoyama Y."/>
            <person name="Noguchi M."/>
            <person name="Tsuchikane K."/>
            <person name="Kimura A."/>
            <person name="Ohji S."/>
            <person name="Ichikawa N."/>
            <person name="Yamazoe A."/>
            <person name="Fujita N."/>
        </authorList>
    </citation>
    <scope>NUCLEOTIDE SEQUENCE [LARGE SCALE GENOMIC DNA]</scope>
    <source>
        <strain evidence="1 2">NBRC 13257</strain>
    </source>
</reference>
<dbReference type="InterPro" id="IPR037460">
    <property type="entry name" value="SEST-like"/>
</dbReference>
<dbReference type="SUPFAM" id="SSF52266">
    <property type="entry name" value="SGNH hydrolase"/>
    <property type="match status" value="1"/>
</dbReference>
<protein>
    <submittedName>
        <fullName evidence="1">Uncharacterized protein</fullName>
    </submittedName>
</protein>
<dbReference type="PANTHER" id="PTHR37981:SF1">
    <property type="entry name" value="SGNH HYDROLASE-TYPE ESTERASE DOMAIN-CONTAINING PROTEIN"/>
    <property type="match status" value="1"/>
</dbReference>
<evidence type="ECO:0000313" key="2">
    <source>
        <dbReference type="Proteomes" id="UP000026941"/>
    </source>
</evidence>
<comment type="caution">
    <text evidence="1">The sequence shown here is derived from an EMBL/GenBank/DDBJ whole genome shotgun (WGS) entry which is preliminary data.</text>
</comment>
<dbReference type="PANTHER" id="PTHR37981">
    <property type="entry name" value="LIPASE 2"/>
    <property type="match status" value="1"/>
</dbReference>
<dbReference type="GO" id="GO:0006629">
    <property type="term" value="P:lipid metabolic process"/>
    <property type="evidence" value="ECO:0007669"/>
    <property type="project" value="TreeGrafter"/>
</dbReference>